<protein>
    <submittedName>
        <fullName evidence="1">Uncharacterized protein</fullName>
    </submittedName>
</protein>
<comment type="caution">
    <text evidence="1">The sequence shown here is derived from an EMBL/GenBank/DDBJ whole genome shotgun (WGS) entry which is preliminary data.</text>
</comment>
<dbReference type="Proteomes" id="UP000681526">
    <property type="component" value="Unassembled WGS sequence"/>
</dbReference>
<gene>
    <name evidence="1" type="primary">txxe 2214</name>
    <name evidence="1" type="ORF">TXXE_11220</name>
</gene>
<evidence type="ECO:0000313" key="1">
    <source>
        <dbReference type="EMBL" id="CAG5087799.1"/>
    </source>
</evidence>
<name>A0ABM8V4X6_THEXY</name>
<reference evidence="1 2" key="1">
    <citation type="submission" date="2021-04" db="EMBL/GenBank/DDBJ databases">
        <authorList>
            <person name="Rakotoarivonina H."/>
        </authorList>
    </citation>
    <scope>NUCLEOTIDE SEQUENCE [LARGE SCALE GENOMIC DNA]</scope>
    <source>
        <strain evidence="1 2">XE</strain>
    </source>
</reference>
<sequence length="47" mass="5403">MCVHRLTATVFRNPVLIASMGKGDWIFLFFTKTKLIEYKVYATPHTG</sequence>
<accession>A0ABM8V4X6</accession>
<dbReference type="EMBL" id="CAJRAY010000050">
    <property type="protein sequence ID" value="CAG5087799.1"/>
    <property type="molecule type" value="Genomic_DNA"/>
</dbReference>
<evidence type="ECO:0000313" key="2">
    <source>
        <dbReference type="Proteomes" id="UP000681526"/>
    </source>
</evidence>
<organism evidence="1 2">
    <name type="scientific">Thermobacillus xylanilyticus</name>
    <dbReference type="NCBI Taxonomy" id="76633"/>
    <lineage>
        <taxon>Bacteria</taxon>
        <taxon>Bacillati</taxon>
        <taxon>Bacillota</taxon>
        <taxon>Bacilli</taxon>
        <taxon>Bacillales</taxon>
        <taxon>Paenibacillaceae</taxon>
        <taxon>Thermobacillus</taxon>
    </lineage>
</organism>
<keyword evidence="2" id="KW-1185">Reference proteome</keyword>
<proteinExistence type="predicted"/>